<dbReference type="GO" id="GO:0098542">
    <property type="term" value="P:defense response to other organism"/>
    <property type="evidence" value="ECO:0007669"/>
    <property type="project" value="InterPro"/>
</dbReference>
<evidence type="ECO:0000256" key="3">
    <source>
        <dbReference type="ARBA" id="ARBA00022989"/>
    </source>
</evidence>
<dbReference type="InterPro" id="IPR044839">
    <property type="entry name" value="NDR1-like"/>
</dbReference>
<evidence type="ECO:0000259" key="6">
    <source>
        <dbReference type="Pfam" id="PF03168"/>
    </source>
</evidence>
<keyword evidence="8" id="KW-1185">Reference proteome</keyword>
<dbReference type="Proteomes" id="UP001374535">
    <property type="component" value="Chromosome 4"/>
</dbReference>
<dbReference type="GO" id="GO:0009506">
    <property type="term" value="C:plasmodesma"/>
    <property type="evidence" value="ECO:0007669"/>
    <property type="project" value="TreeGrafter"/>
</dbReference>
<proteinExistence type="predicted"/>
<name>A0AAQ3NS29_VIGMU</name>
<protein>
    <recommendedName>
        <fullName evidence="6">Late embryogenesis abundant protein LEA-2 subgroup domain-containing protein</fullName>
    </recommendedName>
</protein>
<feature type="transmembrane region" description="Helical" evidence="5">
    <location>
        <begin position="12"/>
        <end position="34"/>
    </location>
</feature>
<reference evidence="7 8" key="1">
    <citation type="journal article" date="2023" name="Life. Sci Alliance">
        <title>Evolutionary insights into 3D genome organization and epigenetic landscape of Vigna mungo.</title>
        <authorList>
            <person name="Junaid A."/>
            <person name="Singh B."/>
            <person name="Bhatia S."/>
        </authorList>
    </citation>
    <scope>NUCLEOTIDE SEQUENCE [LARGE SCALE GENOMIC DNA]</scope>
    <source>
        <strain evidence="7">Urdbean</strain>
    </source>
</reference>
<dbReference type="InterPro" id="IPR004864">
    <property type="entry name" value="LEA_2"/>
</dbReference>
<keyword evidence="4 5" id="KW-0472">Membrane</keyword>
<evidence type="ECO:0000256" key="4">
    <source>
        <dbReference type="ARBA" id="ARBA00023136"/>
    </source>
</evidence>
<keyword evidence="3 5" id="KW-1133">Transmembrane helix</keyword>
<sequence length="208" mass="24040">MCFRPRCSFCYIFFTLYTLIFMFMLSLILFWIIISPSSVKFHVTDASLTQFNLTTNNNTLYYNFKVNVTVRNPNNNIVVYYRKITAIAWYKDNAFGWVSLTPFDQGHKNTTFLQAMFVGQSVIKLKAKQLGEYKEETNAGIHKDLAVDFDLNIRAKYARFKSSRFNPPIVQCRRLRVPLISNGKSASPFAVTRCSSAYFFSDRDAEAS</sequence>
<feature type="domain" description="Late embryogenesis abundant protein LEA-2 subgroup" evidence="6">
    <location>
        <begin position="68"/>
        <end position="158"/>
    </location>
</feature>
<gene>
    <name evidence="7" type="ORF">V8G54_012610</name>
</gene>
<dbReference type="PANTHER" id="PTHR31415:SF59">
    <property type="entry name" value="HARPIN-INDUCED 1"/>
    <property type="match status" value="1"/>
</dbReference>
<evidence type="ECO:0000313" key="7">
    <source>
        <dbReference type="EMBL" id="WVZ15044.1"/>
    </source>
</evidence>
<dbReference type="AlphaFoldDB" id="A0AAQ3NS29"/>
<comment type="subcellular location">
    <subcellularLocation>
        <location evidence="1">Membrane</location>
        <topology evidence="1">Single-pass membrane protein</topology>
    </subcellularLocation>
</comment>
<dbReference type="EMBL" id="CP144697">
    <property type="protein sequence ID" value="WVZ15044.1"/>
    <property type="molecule type" value="Genomic_DNA"/>
</dbReference>
<evidence type="ECO:0000256" key="5">
    <source>
        <dbReference type="SAM" id="Phobius"/>
    </source>
</evidence>
<accession>A0AAQ3NS29</accession>
<dbReference type="Pfam" id="PF03168">
    <property type="entry name" value="LEA_2"/>
    <property type="match status" value="1"/>
</dbReference>
<dbReference type="PANTHER" id="PTHR31415">
    <property type="entry name" value="OS05G0367900 PROTEIN"/>
    <property type="match status" value="1"/>
</dbReference>
<evidence type="ECO:0000256" key="1">
    <source>
        <dbReference type="ARBA" id="ARBA00004167"/>
    </source>
</evidence>
<dbReference type="GO" id="GO:0005886">
    <property type="term" value="C:plasma membrane"/>
    <property type="evidence" value="ECO:0007669"/>
    <property type="project" value="TreeGrafter"/>
</dbReference>
<evidence type="ECO:0000256" key="2">
    <source>
        <dbReference type="ARBA" id="ARBA00022692"/>
    </source>
</evidence>
<evidence type="ECO:0000313" key="8">
    <source>
        <dbReference type="Proteomes" id="UP001374535"/>
    </source>
</evidence>
<keyword evidence="2 5" id="KW-0812">Transmembrane</keyword>
<organism evidence="7 8">
    <name type="scientific">Vigna mungo</name>
    <name type="common">Black gram</name>
    <name type="synonym">Phaseolus mungo</name>
    <dbReference type="NCBI Taxonomy" id="3915"/>
    <lineage>
        <taxon>Eukaryota</taxon>
        <taxon>Viridiplantae</taxon>
        <taxon>Streptophyta</taxon>
        <taxon>Embryophyta</taxon>
        <taxon>Tracheophyta</taxon>
        <taxon>Spermatophyta</taxon>
        <taxon>Magnoliopsida</taxon>
        <taxon>eudicotyledons</taxon>
        <taxon>Gunneridae</taxon>
        <taxon>Pentapetalae</taxon>
        <taxon>rosids</taxon>
        <taxon>fabids</taxon>
        <taxon>Fabales</taxon>
        <taxon>Fabaceae</taxon>
        <taxon>Papilionoideae</taxon>
        <taxon>50 kb inversion clade</taxon>
        <taxon>NPAAA clade</taxon>
        <taxon>indigoferoid/millettioid clade</taxon>
        <taxon>Phaseoleae</taxon>
        <taxon>Vigna</taxon>
    </lineage>
</organism>